<dbReference type="Proteomes" id="UP001642464">
    <property type="component" value="Unassembled WGS sequence"/>
</dbReference>
<dbReference type="EMBL" id="CAXAMM010037669">
    <property type="protein sequence ID" value="CAK9077449.1"/>
    <property type="molecule type" value="Genomic_DNA"/>
</dbReference>
<protein>
    <submittedName>
        <fullName evidence="1">Uncharacterized protein</fullName>
    </submittedName>
</protein>
<keyword evidence="2" id="KW-1185">Reference proteome</keyword>
<evidence type="ECO:0000313" key="2">
    <source>
        <dbReference type="Proteomes" id="UP001642464"/>
    </source>
</evidence>
<proteinExistence type="predicted"/>
<reference evidence="1 2" key="1">
    <citation type="submission" date="2024-02" db="EMBL/GenBank/DDBJ databases">
        <authorList>
            <person name="Chen Y."/>
            <person name="Shah S."/>
            <person name="Dougan E. K."/>
            <person name="Thang M."/>
            <person name="Chan C."/>
        </authorList>
    </citation>
    <scope>NUCLEOTIDE SEQUENCE [LARGE SCALE GENOMIC DNA]</scope>
</reference>
<sequence length="667" mass="73581">MDQASVGGRKRRAELSARLAHQLHVFLESQERARFEAVRVELVQQEQQWAIEASKLERQLGSFGVSNASHVCLPQGHLEVASHEEGSLSGSFTSVVWSSTRERSVVNSRSHTTGAFDGVPGTWKGGNTAGTTDRSTTFRPCALAQRVATCPPEANCTDHPLQNRSVDAISSASDSKAAMAIKVAVNADAAHFDDFHEHLKLLLAARANVLAAEEALATLEKDVEAAWQPDHLPLCPKPETEPGDKHGTTINTWDHDTTSACEPPSPQVNKASRKDRMQDKVSQSVSQSRNQSWNARFDERFEVTERPKVTKPKGAEGLEGTMKPDSVLRGRLHEIFQKPKPKSAALAVPEVTDVPVLPEQSLSKASLKPLEIQHFARDFMEAAEARIEKTVVETLDDQERHLHLTGPGAGGQGAIADGGRVAEVGSPHGDIEVSPMKPLENETEEAPEPVELEKRMEMWTNAVDVLRAPTEPSIAFKTSTAMLDGQKTELQLEADFARRRLTAIAKHRKVLKLLQENGDKWLKQSIAKNWTERMKSAERASLASCSTRTSHLFSLMLCVEAAVAGYDAERQNLLNLDLNEDHRAQLPRAFTALDREVARALRSISETRRLFDSGGVRSTDSVEVRRRVDDRRRSEWATVYADLLQIESKGSTTITLKTAQGLAWAKM</sequence>
<organism evidence="1 2">
    <name type="scientific">Durusdinium trenchii</name>
    <dbReference type="NCBI Taxonomy" id="1381693"/>
    <lineage>
        <taxon>Eukaryota</taxon>
        <taxon>Sar</taxon>
        <taxon>Alveolata</taxon>
        <taxon>Dinophyceae</taxon>
        <taxon>Suessiales</taxon>
        <taxon>Symbiodiniaceae</taxon>
        <taxon>Durusdinium</taxon>
    </lineage>
</organism>
<gene>
    <name evidence="1" type="ORF">SCF082_LOCUS37156</name>
</gene>
<name>A0ABP0PR36_9DINO</name>
<evidence type="ECO:0000313" key="1">
    <source>
        <dbReference type="EMBL" id="CAK9077449.1"/>
    </source>
</evidence>
<accession>A0ABP0PR36</accession>
<comment type="caution">
    <text evidence="1">The sequence shown here is derived from an EMBL/GenBank/DDBJ whole genome shotgun (WGS) entry which is preliminary data.</text>
</comment>